<evidence type="ECO:0000313" key="4">
    <source>
        <dbReference type="Proteomes" id="UP000184089"/>
    </source>
</evidence>
<protein>
    <submittedName>
        <fullName evidence="3">Uncharacterized protein</fullName>
    </submittedName>
</protein>
<dbReference type="EMBL" id="WWVX01000002">
    <property type="protein sequence ID" value="MZL69058.1"/>
    <property type="molecule type" value="Genomic_DNA"/>
</dbReference>
<name>A0AAQ1ME57_9FIRM</name>
<gene>
    <name evidence="2" type="ORF">GT747_04645</name>
    <name evidence="3" type="ORF">SAMN05444424_1501</name>
</gene>
<feature type="transmembrane region" description="Helical" evidence="1">
    <location>
        <begin position="45"/>
        <end position="65"/>
    </location>
</feature>
<evidence type="ECO:0000256" key="1">
    <source>
        <dbReference type="SAM" id="Phobius"/>
    </source>
</evidence>
<dbReference type="Proteomes" id="UP000474718">
    <property type="component" value="Unassembled WGS sequence"/>
</dbReference>
<organism evidence="3 4">
    <name type="scientific">Bittarella massiliensis</name>
    <name type="common">ex Durand et al. 2017</name>
    <dbReference type="NCBI Taxonomy" id="1720313"/>
    <lineage>
        <taxon>Bacteria</taxon>
        <taxon>Bacillati</taxon>
        <taxon>Bacillota</taxon>
        <taxon>Clostridia</taxon>
        <taxon>Eubacteriales</taxon>
        <taxon>Oscillospiraceae</taxon>
        <taxon>Bittarella (ex Durand et al. 2017)</taxon>
    </lineage>
</organism>
<keyword evidence="1" id="KW-0472">Membrane</keyword>
<dbReference type="Proteomes" id="UP000184089">
    <property type="component" value="Unassembled WGS sequence"/>
</dbReference>
<accession>A0AAQ1ME57</accession>
<reference evidence="3" key="1">
    <citation type="submission" date="2016-11" db="EMBL/GenBank/DDBJ databases">
        <authorList>
            <person name="Varghese N."/>
            <person name="Submissions S."/>
        </authorList>
    </citation>
    <scope>NUCLEOTIDE SEQUENCE</scope>
    <source>
        <strain evidence="3">DSM 4029</strain>
    </source>
</reference>
<feature type="transmembrane region" description="Helical" evidence="1">
    <location>
        <begin position="77"/>
        <end position="100"/>
    </location>
</feature>
<comment type="caution">
    <text evidence="3">The sequence shown here is derived from an EMBL/GenBank/DDBJ whole genome shotgun (WGS) entry which is preliminary data.</text>
</comment>
<evidence type="ECO:0000313" key="2">
    <source>
        <dbReference type="EMBL" id="MZL69058.1"/>
    </source>
</evidence>
<evidence type="ECO:0000313" key="5">
    <source>
        <dbReference type="Proteomes" id="UP000474718"/>
    </source>
</evidence>
<evidence type="ECO:0000313" key="3">
    <source>
        <dbReference type="EMBL" id="SHG10826.1"/>
    </source>
</evidence>
<keyword evidence="1" id="KW-0812">Transmembrane</keyword>
<feature type="transmembrane region" description="Helical" evidence="1">
    <location>
        <begin position="21"/>
        <end position="39"/>
    </location>
</feature>
<proteinExistence type="predicted"/>
<dbReference type="RefSeq" id="WP_021657954.1">
    <property type="nucleotide sequence ID" value="NZ_FQVY01000002.1"/>
</dbReference>
<keyword evidence="5" id="KW-1185">Reference proteome</keyword>
<reference evidence="4" key="2">
    <citation type="submission" date="2016-11" db="EMBL/GenBank/DDBJ databases">
        <authorList>
            <person name="Jaros S."/>
            <person name="Januszkiewicz K."/>
            <person name="Wedrychowicz H."/>
        </authorList>
    </citation>
    <scope>NUCLEOTIDE SEQUENCE [LARGE SCALE GENOMIC DNA]</scope>
    <source>
        <strain evidence="4">DSM 4029</strain>
    </source>
</reference>
<dbReference type="EMBL" id="FQVY01000002">
    <property type="protein sequence ID" value="SHG10826.1"/>
    <property type="molecule type" value="Genomic_DNA"/>
</dbReference>
<sequence>MNQREYDEYQLQQRQKIAMQTLLLTLVLILADGIVRTGWGEWAEPMMEALLLIVLPALYFLTLAICKNAYFGRSGSWLSWVYLALGALFGGEFLFSWAAGRVAFVEDGLLSISIQPLVMGVFFFYIAGLSLIRRGMERRREQGEE</sequence>
<keyword evidence="1" id="KW-1133">Transmembrane helix</keyword>
<dbReference type="AlphaFoldDB" id="A0AAQ1ME57"/>
<reference evidence="2 5" key="3">
    <citation type="journal article" date="2019" name="Nat. Med.">
        <title>A library of human gut bacterial isolates paired with longitudinal multiomics data enables mechanistic microbiome research.</title>
        <authorList>
            <person name="Poyet M."/>
            <person name="Groussin M."/>
            <person name="Gibbons S.M."/>
            <person name="Avila-Pacheco J."/>
            <person name="Jiang X."/>
            <person name="Kearney S.M."/>
            <person name="Perrotta A.R."/>
            <person name="Berdy B."/>
            <person name="Zhao S."/>
            <person name="Lieberman T.D."/>
            <person name="Swanson P.K."/>
            <person name="Smith M."/>
            <person name="Roesemann S."/>
            <person name="Alexander J.E."/>
            <person name="Rich S.A."/>
            <person name="Livny J."/>
            <person name="Vlamakis H."/>
            <person name="Clish C."/>
            <person name="Bullock K."/>
            <person name="Deik A."/>
            <person name="Scott J."/>
            <person name="Pierce K.A."/>
            <person name="Xavier R.J."/>
            <person name="Alm E.J."/>
        </authorList>
    </citation>
    <scope>NUCLEOTIDE SEQUENCE [LARGE SCALE GENOMIC DNA]</scope>
    <source>
        <strain evidence="2 5">BIOML-A2</strain>
    </source>
</reference>
<feature type="transmembrane region" description="Helical" evidence="1">
    <location>
        <begin position="112"/>
        <end position="132"/>
    </location>
</feature>